<comment type="caution">
    <text evidence="2">The sequence shown here is derived from an EMBL/GenBank/DDBJ whole genome shotgun (WGS) entry which is preliminary data.</text>
</comment>
<accession>A0A8S1K3F2</accession>
<dbReference type="OMA" id="QCKNSPQ"/>
<feature type="region of interest" description="Disordered" evidence="1">
    <location>
        <begin position="1"/>
        <end position="23"/>
    </location>
</feature>
<keyword evidence="3" id="KW-1185">Reference proteome</keyword>
<name>A0A8S1K3F2_PARPR</name>
<evidence type="ECO:0000313" key="3">
    <source>
        <dbReference type="Proteomes" id="UP000688137"/>
    </source>
</evidence>
<feature type="compositionally biased region" description="Basic and acidic residues" evidence="1">
    <location>
        <begin position="1"/>
        <end position="21"/>
    </location>
</feature>
<organism evidence="2 3">
    <name type="scientific">Paramecium primaurelia</name>
    <dbReference type="NCBI Taxonomy" id="5886"/>
    <lineage>
        <taxon>Eukaryota</taxon>
        <taxon>Sar</taxon>
        <taxon>Alveolata</taxon>
        <taxon>Ciliophora</taxon>
        <taxon>Intramacronucleata</taxon>
        <taxon>Oligohymenophorea</taxon>
        <taxon>Peniculida</taxon>
        <taxon>Parameciidae</taxon>
        <taxon>Paramecium</taxon>
    </lineage>
</organism>
<protein>
    <submittedName>
        <fullName evidence="2">Uncharacterized protein</fullName>
    </submittedName>
</protein>
<sequence>MYQDSRQRDYSNHSSQIEHQKFKTSQINTEEQVVKYTVRQDFLNVIGIAADFQAAIESQIKEQNFDQIMAMLHNKLILQVNLSSSIHYDQQYECQKSHHLKEILYQEKLKAKQFLNSILAQQKFDPKIEQHLRIYLNNCLGDRPQMLQEPLNSIKSKTEFNQETVQKILGSMNSTDQKYRDLQSGKTQAEELSISQIDQYIKKRKDATQKKLKNESDRDCKCQVM</sequence>
<evidence type="ECO:0000313" key="2">
    <source>
        <dbReference type="EMBL" id="CAD8050010.1"/>
    </source>
</evidence>
<proteinExistence type="predicted"/>
<dbReference type="AlphaFoldDB" id="A0A8S1K3F2"/>
<reference evidence="2" key="1">
    <citation type="submission" date="2021-01" db="EMBL/GenBank/DDBJ databases">
        <authorList>
            <consortium name="Genoscope - CEA"/>
            <person name="William W."/>
        </authorList>
    </citation>
    <scope>NUCLEOTIDE SEQUENCE</scope>
</reference>
<dbReference type="EMBL" id="CAJJDM010000011">
    <property type="protein sequence ID" value="CAD8050010.1"/>
    <property type="molecule type" value="Genomic_DNA"/>
</dbReference>
<gene>
    <name evidence="2" type="ORF">PPRIM_AZ9-3.1.T0140276</name>
</gene>
<evidence type="ECO:0000256" key="1">
    <source>
        <dbReference type="SAM" id="MobiDB-lite"/>
    </source>
</evidence>
<dbReference type="Proteomes" id="UP000688137">
    <property type="component" value="Unassembled WGS sequence"/>
</dbReference>